<dbReference type="Proteomes" id="UP000070282">
    <property type="component" value="Unassembled WGS sequence"/>
</dbReference>
<reference evidence="15" key="1">
    <citation type="submission" date="2015-12" db="EMBL/GenBank/DDBJ databases">
        <authorList>
            <person name="Lima A."/>
            <person name="Farahani Zayas N."/>
            <person name="Castro Da Silva M.A."/>
            <person name="Cabral A."/>
            <person name="Pessatti M.L."/>
        </authorList>
    </citation>
    <scope>NUCLEOTIDE SEQUENCE [LARGE SCALE GENOMIC DNA]</scope>
    <source>
        <strain evidence="15">LAMA 842</strain>
    </source>
</reference>
<dbReference type="InterPro" id="IPR005467">
    <property type="entry name" value="His_kinase_dom"/>
</dbReference>
<keyword evidence="8 11" id="KW-1133">Transmembrane helix</keyword>
<name>A0A137SDS7_9GAMM</name>
<dbReference type="PANTHER" id="PTHR45436">
    <property type="entry name" value="SENSOR HISTIDINE KINASE YKOH"/>
    <property type="match status" value="1"/>
</dbReference>
<keyword evidence="9" id="KW-0902">Two-component regulatory system</keyword>
<dbReference type="GO" id="GO:0005886">
    <property type="term" value="C:plasma membrane"/>
    <property type="evidence" value="ECO:0007669"/>
    <property type="project" value="TreeGrafter"/>
</dbReference>
<dbReference type="EMBL" id="LOCO01000006">
    <property type="protein sequence ID" value="KXO10558.1"/>
    <property type="molecule type" value="Genomic_DNA"/>
</dbReference>
<dbReference type="GO" id="GO:0000160">
    <property type="term" value="P:phosphorelay signal transduction system"/>
    <property type="evidence" value="ECO:0007669"/>
    <property type="project" value="UniProtKB-KW"/>
</dbReference>
<keyword evidence="15" id="KW-1185">Reference proteome</keyword>
<keyword evidence="6 11" id="KW-0812">Transmembrane</keyword>
<dbReference type="EC" id="2.7.13.3" evidence="3"/>
<keyword evidence="10 11" id="KW-0472">Membrane</keyword>
<dbReference type="SUPFAM" id="SSF55874">
    <property type="entry name" value="ATPase domain of HSP90 chaperone/DNA topoisomerase II/histidine kinase"/>
    <property type="match status" value="1"/>
</dbReference>
<evidence type="ECO:0000256" key="5">
    <source>
        <dbReference type="ARBA" id="ARBA00022679"/>
    </source>
</evidence>
<comment type="subcellular location">
    <subcellularLocation>
        <location evidence="2">Membrane</location>
    </subcellularLocation>
</comment>
<accession>A0A137SDS7</accession>
<keyword evidence="7" id="KW-0418">Kinase</keyword>
<evidence type="ECO:0000313" key="15">
    <source>
        <dbReference type="Proteomes" id="UP000070282"/>
    </source>
</evidence>
<dbReference type="RefSeq" id="WP_227510126.1">
    <property type="nucleotide sequence ID" value="NZ_LOCO01000006.1"/>
</dbReference>
<evidence type="ECO:0000256" key="10">
    <source>
        <dbReference type="ARBA" id="ARBA00023136"/>
    </source>
</evidence>
<dbReference type="Gene3D" id="3.30.565.10">
    <property type="entry name" value="Histidine kinase-like ATPase, C-terminal domain"/>
    <property type="match status" value="1"/>
</dbReference>
<keyword evidence="4" id="KW-0597">Phosphoprotein</keyword>
<dbReference type="InterPro" id="IPR036890">
    <property type="entry name" value="HATPase_C_sf"/>
</dbReference>
<evidence type="ECO:0000256" key="3">
    <source>
        <dbReference type="ARBA" id="ARBA00012438"/>
    </source>
</evidence>
<dbReference type="InterPro" id="IPR050428">
    <property type="entry name" value="TCS_sensor_his_kinase"/>
</dbReference>
<evidence type="ECO:0000313" key="14">
    <source>
        <dbReference type="EMBL" id="KXO10558.1"/>
    </source>
</evidence>
<protein>
    <recommendedName>
        <fullName evidence="3">histidine kinase</fullName>
        <ecNumber evidence="3">2.7.13.3</ecNumber>
    </recommendedName>
</protein>
<dbReference type="AlphaFoldDB" id="A0A137SDS7"/>
<comment type="catalytic activity">
    <reaction evidence="1">
        <text>ATP + protein L-histidine = ADP + protein N-phospho-L-histidine.</text>
        <dbReference type="EC" id="2.7.13.3"/>
    </reaction>
</comment>
<feature type="domain" description="Histidine kinase" evidence="12">
    <location>
        <begin position="252"/>
        <end position="455"/>
    </location>
</feature>
<dbReference type="SMART" id="SM00387">
    <property type="entry name" value="HATPase_c"/>
    <property type="match status" value="1"/>
</dbReference>
<dbReference type="GO" id="GO:0004673">
    <property type="term" value="F:protein histidine kinase activity"/>
    <property type="evidence" value="ECO:0007669"/>
    <property type="project" value="UniProtKB-EC"/>
</dbReference>
<proteinExistence type="predicted"/>
<evidence type="ECO:0000256" key="7">
    <source>
        <dbReference type="ARBA" id="ARBA00022777"/>
    </source>
</evidence>
<feature type="domain" description="HAMP" evidence="13">
    <location>
        <begin position="193"/>
        <end position="244"/>
    </location>
</feature>
<dbReference type="PANTHER" id="PTHR45436:SF5">
    <property type="entry name" value="SENSOR HISTIDINE KINASE TRCS"/>
    <property type="match status" value="1"/>
</dbReference>
<dbReference type="PROSITE" id="PS50885">
    <property type="entry name" value="HAMP"/>
    <property type="match status" value="1"/>
</dbReference>
<feature type="transmembrane region" description="Helical" evidence="11">
    <location>
        <begin position="26"/>
        <end position="49"/>
    </location>
</feature>
<dbReference type="PRINTS" id="PR00344">
    <property type="entry name" value="BCTRLSENSOR"/>
</dbReference>
<dbReference type="PROSITE" id="PS50109">
    <property type="entry name" value="HIS_KIN"/>
    <property type="match status" value="1"/>
</dbReference>
<dbReference type="InterPro" id="IPR003660">
    <property type="entry name" value="HAMP_dom"/>
</dbReference>
<dbReference type="Pfam" id="PF02518">
    <property type="entry name" value="HATPase_c"/>
    <property type="match status" value="1"/>
</dbReference>
<dbReference type="InterPro" id="IPR004358">
    <property type="entry name" value="Sig_transdc_His_kin-like_C"/>
</dbReference>
<organism evidence="14 15">
    <name type="scientific">Marinobacter excellens LAMA 842</name>
    <dbReference type="NCBI Taxonomy" id="1306954"/>
    <lineage>
        <taxon>Bacteria</taxon>
        <taxon>Pseudomonadati</taxon>
        <taxon>Pseudomonadota</taxon>
        <taxon>Gammaproteobacteria</taxon>
        <taxon>Pseudomonadales</taxon>
        <taxon>Marinobacteraceae</taxon>
        <taxon>Marinobacter</taxon>
    </lineage>
</organism>
<dbReference type="InterPro" id="IPR003594">
    <property type="entry name" value="HATPase_dom"/>
</dbReference>
<sequence length="455" mass="50201">MPSTEAFRSIDKSTFMTAQKSIRKTALQYGIFFSLLYFLLIFISHTYVLEQLSNESRKHRLEKEVESFQTIIANEMPTVEEIGGMVDRFQLLLEHALIVEIKDGSVIASNNVNQTKLRMVLEKPAGFVEISHGADGLLGLKRGVGIDNSLSSITILEMESGLAERSIGAHMTLLAASGLLLVVLLALVGITTYLALKPIEHIKDDMRRLQSGKQPRLNPDAPKEFSPLIKQFNNLLELASRRLDRHRRLNSDLSHMVKTSISANLAILSDTGSLPPSREDIEFMTSNLKDLSRSLNYRMSKADISGRQMGQTCLPVEIANNVISVMEKIFPDKSFRINTSLPNNFSWPMERQDLSELFGNLLENGGKWSRATVDVSISPTDSGLTIEVADDGPGIDPEAASKVMDRGSRLDETVSGFGLGLSIVSEILEDNFGQMNIGSSDTGGARITVMLPFPE</sequence>
<evidence type="ECO:0000256" key="2">
    <source>
        <dbReference type="ARBA" id="ARBA00004370"/>
    </source>
</evidence>
<evidence type="ECO:0000259" key="12">
    <source>
        <dbReference type="PROSITE" id="PS50109"/>
    </source>
</evidence>
<keyword evidence="5 14" id="KW-0808">Transferase</keyword>
<evidence type="ECO:0000256" key="8">
    <source>
        <dbReference type="ARBA" id="ARBA00022989"/>
    </source>
</evidence>
<evidence type="ECO:0000256" key="9">
    <source>
        <dbReference type="ARBA" id="ARBA00023012"/>
    </source>
</evidence>
<evidence type="ECO:0000256" key="11">
    <source>
        <dbReference type="SAM" id="Phobius"/>
    </source>
</evidence>
<evidence type="ECO:0000256" key="6">
    <source>
        <dbReference type="ARBA" id="ARBA00022692"/>
    </source>
</evidence>
<evidence type="ECO:0000256" key="4">
    <source>
        <dbReference type="ARBA" id="ARBA00022553"/>
    </source>
</evidence>
<dbReference type="PATRIC" id="fig|1306954.6.peg.3628"/>
<evidence type="ECO:0000259" key="13">
    <source>
        <dbReference type="PROSITE" id="PS50885"/>
    </source>
</evidence>
<feature type="transmembrane region" description="Helical" evidence="11">
    <location>
        <begin position="173"/>
        <end position="196"/>
    </location>
</feature>
<evidence type="ECO:0000256" key="1">
    <source>
        <dbReference type="ARBA" id="ARBA00000085"/>
    </source>
</evidence>
<gene>
    <name evidence="14" type="ORF">J122_1652</name>
</gene>
<comment type="caution">
    <text evidence="14">The sequence shown here is derived from an EMBL/GenBank/DDBJ whole genome shotgun (WGS) entry which is preliminary data.</text>
</comment>